<dbReference type="Proteomes" id="UP001207918">
    <property type="component" value="Unassembled WGS sequence"/>
</dbReference>
<dbReference type="Pfam" id="PF07715">
    <property type="entry name" value="Plug"/>
    <property type="match status" value="1"/>
</dbReference>
<evidence type="ECO:0000313" key="5">
    <source>
        <dbReference type="Proteomes" id="UP001207918"/>
    </source>
</evidence>
<name>A0ABT3PMH9_9BACT</name>
<keyword evidence="1" id="KW-0732">Signal</keyword>
<gene>
    <name evidence="4" type="ORF">J6I44_09610</name>
</gene>
<organism evidence="4 5">
    <name type="scientific">Fodinibius salsisoli</name>
    <dbReference type="NCBI Taxonomy" id="2820877"/>
    <lineage>
        <taxon>Bacteria</taxon>
        <taxon>Pseudomonadati</taxon>
        <taxon>Balneolota</taxon>
        <taxon>Balneolia</taxon>
        <taxon>Balneolales</taxon>
        <taxon>Balneolaceae</taxon>
        <taxon>Fodinibius</taxon>
    </lineage>
</organism>
<comment type="similarity">
    <text evidence="2">Belongs to the TonB-dependent receptor family.</text>
</comment>
<keyword evidence="2" id="KW-1134">Transmembrane beta strand</keyword>
<dbReference type="EMBL" id="JAGGJA010000005">
    <property type="protein sequence ID" value="MCW9707114.1"/>
    <property type="molecule type" value="Genomic_DNA"/>
</dbReference>
<keyword evidence="2" id="KW-0813">Transport</keyword>
<dbReference type="SUPFAM" id="SSF56935">
    <property type="entry name" value="Porins"/>
    <property type="match status" value="1"/>
</dbReference>
<dbReference type="Gene3D" id="2.170.130.10">
    <property type="entry name" value="TonB-dependent receptor, plug domain"/>
    <property type="match status" value="1"/>
</dbReference>
<evidence type="ECO:0000313" key="4">
    <source>
        <dbReference type="EMBL" id="MCW9707114.1"/>
    </source>
</evidence>
<dbReference type="PANTHER" id="PTHR30069:SF29">
    <property type="entry name" value="HEMOGLOBIN AND HEMOGLOBIN-HAPTOGLOBIN-BINDING PROTEIN 1-RELATED"/>
    <property type="match status" value="1"/>
</dbReference>
<evidence type="ECO:0000259" key="3">
    <source>
        <dbReference type="Pfam" id="PF07715"/>
    </source>
</evidence>
<dbReference type="RefSeq" id="WP_265765870.1">
    <property type="nucleotide sequence ID" value="NZ_JAGGJA010000005.1"/>
</dbReference>
<feature type="domain" description="TonB-dependent receptor plug" evidence="3">
    <location>
        <begin position="45"/>
        <end position="131"/>
    </location>
</feature>
<evidence type="ECO:0000256" key="2">
    <source>
        <dbReference type="PROSITE-ProRule" id="PRU01360"/>
    </source>
</evidence>
<keyword evidence="2" id="KW-0472">Membrane</keyword>
<dbReference type="InterPro" id="IPR039426">
    <property type="entry name" value="TonB-dep_rcpt-like"/>
</dbReference>
<accession>A0ABT3PMH9</accession>
<protein>
    <submittedName>
        <fullName evidence="4">TonB-dependent receptor plug domain-containing protein</fullName>
    </submittedName>
</protein>
<keyword evidence="5" id="KW-1185">Reference proteome</keyword>
<evidence type="ECO:0000256" key="1">
    <source>
        <dbReference type="ARBA" id="ARBA00022729"/>
    </source>
</evidence>
<keyword evidence="4" id="KW-0675">Receptor</keyword>
<proteinExistence type="inferred from homology"/>
<keyword evidence="2" id="KW-0998">Cell outer membrane</keyword>
<reference evidence="4 5" key="1">
    <citation type="submission" date="2021-03" db="EMBL/GenBank/DDBJ databases">
        <title>Aliifodinibius sp. nov., a new bacterium isolated from saline soil.</title>
        <authorList>
            <person name="Galisteo C."/>
            <person name="De La Haba R."/>
            <person name="Sanchez-Porro C."/>
            <person name="Ventosa A."/>
        </authorList>
    </citation>
    <scope>NUCLEOTIDE SEQUENCE [LARGE SCALE GENOMIC DNA]</scope>
    <source>
        <strain evidence="4 5">1BSP15-2V2</strain>
    </source>
</reference>
<dbReference type="PANTHER" id="PTHR30069">
    <property type="entry name" value="TONB-DEPENDENT OUTER MEMBRANE RECEPTOR"/>
    <property type="match status" value="1"/>
</dbReference>
<comment type="caution">
    <text evidence="4">The sequence shown here is derived from an EMBL/GenBank/DDBJ whole genome shotgun (WGS) entry which is preliminary data.</text>
</comment>
<dbReference type="InterPro" id="IPR012910">
    <property type="entry name" value="Plug_dom"/>
</dbReference>
<dbReference type="InterPro" id="IPR037066">
    <property type="entry name" value="Plug_dom_sf"/>
</dbReference>
<sequence>MAKEMIGWLKIGLLVLVVGCASSGLSVEKDSNRNDASSMTVTDSSLTLADYLRKVAGVDVRGTAENIRVYIRGINTISGRNEPLFVVDGSRLGRSYQRVSSLVAVDDIDRIRVLKGSDAGARYGLEGNAGVIEIETKRN</sequence>
<comment type="subcellular location">
    <subcellularLocation>
        <location evidence="2">Cell outer membrane</location>
        <topology evidence="2">Multi-pass membrane protein</topology>
    </subcellularLocation>
</comment>
<keyword evidence="2" id="KW-0812">Transmembrane</keyword>
<dbReference type="PROSITE" id="PS52016">
    <property type="entry name" value="TONB_DEPENDENT_REC_3"/>
    <property type="match status" value="1"/>
</dbReference>